<dbReference type="Pfam" id="PF00657">
    <property type="entry name" value="Lipase_GDSL"/>
    <property type="match status" value="1"/>
</dbReference>
<dbReference type="PIRSF" id="PIRSF037375">
    <property type="entry name" value="Autotrns_EstA"/>
    <property type="match status" value="1"/>
</dbReference>
<feature type="active site" description="Nucleophile" evidence="4">
    <location>
        <position position="39"/>
    </location>
</feature>
<dbReference type="PANTHER" id="PTHR45648">
    <property type="entry name" value="GDSL LIPASE/ACYLHYDROLASE FAMILY PROTEIN (AFU_ORTHOLOGUE AFUA_4G14700)"/>
    <property type="match status" value="1"/>
</dbReference>
<name>A0AAW4GH88_9GAMM</name>
<dbReference type="InterPro" id="IPR001087">
    <property type="entry name" value="GDSL"/>
</dbReference>
<evidence type="ECO:0000259" key="6">
    <source>
        <dbReference type="PROSITE" id="PS51208"/>
    </source>
</evidence>
<dbReference type="Pfam" id="PF03797">
    <property type="entry name" value="Autotransporter"/>
    <property type="match status" value="1"/>
</dbReference>
<dbReference type="Gene3D" id="2.40.128.130">
    <property type="entry name" value="Autotransporter beta-domain"/>
    <property type="match status" value="1"/>
</dbReference>
<dbReference type="PANTHER" id="PTHR45648:SF22">
    <property type="entry name" value="GDSL LIPASE_ACYLHYDROLASE FAMILY PROTEIN (AFU_ORTHOLOGUE AFUA_4G14700)"/>
    <property type="match status" value="1"/>
</dbReference>
<dbReference type="PROSITE" id="PS51208">
    <property type="entry name" value="AUTOTRANSPORTER"/>
    <property type="match status" value="1"/>
</dbReference>
<dbReference type="Gene3D" id="3.40.50.1110">
    <property type="entry name" value="SGNH hydrolase"/>
    <property type="match status" value="1"/>
</dbReference>
<dbReference type="InterPro" id="IPR036709">
    <property type="entry name" value="Autotransporte_beta_dom_sf"/>
</dbReference>
<dbReference type="EMBL" id="JAFFTB010000035">
    <property type="protein sequence ID" value="MBM9940251.1"/>
    <property type="molecule type" value="Genomic_DNA"/>
</dbReference>
<dbReference type="CDD" id="cd01847">
    <property type="entry name" value="Triacylglycerol_lipase_like"/>
    <property type="match status" value="1"/>
</dbReference>
<organism evidence="7 10">
    <name type="scientific">Stenotrophomonas lactitubi</name>
    <dbReference type="NCBI Taxonomy" id="2045214"/>
    <lineage>
        <taxon>Bacteria</taxon>
        <taxon>Pseudomonadati</taxon>
        <taxon>Pseudomonadota</taxon>
        <taxon>Gammaproteobacteria</taxon>
        <taxon>Lysobacterales</taxon>
        <taxon>Lysobacteraceae</taxon>
        <taxon>Stenotrophomonas</taxon>
    </lineage>
</organism>
<dbReference type="InterPro" id="IPR005546">
    <property type="entry name" value="Autotransporte_beta"/>
</dbReference>
<comment type="caution">
    <text evidence="7">The sequence shown here is derived from an EMBL/GenBank/DDBJ whole genome shotgun (WGS) entry which is preliminary data.</text>
</comment>
<feature type="domain" description="Autotransporter" evidence="6">
    <location>
        <begin position="339"/>
        <end position="614"/>
    </location>
</feature>
<dbReference type="SUPFAM" id="SSF103515">
    <property type="entry name" value="Autotransporter"/>
    <property type="match status" value="1"/>
</dbReference>
<dbReference type="PROSITE" id="PS01098">
    <property type="entry name" value="LIPASE_GDSL_SER"/>
    <property type="match status" value="1"/>
</dbReference>
<dbReference type="InterPro" id="IPR051058">
    <property type="entry name" value="GDSL_Est/Lipase"/>
</dbReference>
<keyword evidence="3" id="KW-0378">Hydrolase</keyword>
<dbReference type="InterPro" id="IPR008265">
    <property type="entry name" value="Lipase_GDSL_AS"/>
</dbReference>
<dbReference type="AlphaFoldDB" id="A0AAW4GH88"/>
<evidence type="ECO:0000256" key="1">
    <source>
        <dbReference type="ARBA" id="ARBA00008668"/>
    </source>
</evidence>
<keyword evidence="2 5" id="KW-0732">Signal</keyword>
<feature type="active site" evidence="4">
    <location>
        <position position="288"/>
    </location>
</feature>
<dbReference type="InterPro" id="IPR017186">
    <property type="entry name" value="Lipase_autotranspt_EstA"/>
</dbReference>
<evidence type="ECO:0000313" key="8">
    <source>
        <dbReference type="EMBL" id="MBM9940251.1"/>
    </source>
</evidence>
<proteinExistence type="inferred from homology"/>
<protein>
    <submittedName>
        <fullName evidence="7">Autotransporter domain-containing protein</fullName>
    </submittedName>
</protein>
<dbReference type="GO" id="GO:0006629">
    <property type="term" value="P:lipid metabolic process"/>
    <property type="evidence" value="ECO:0007669"/>
    <property type="project" value="InterPro"/>
</dbReference>
<evidence type="ECO:0000313" key="10">
    <source>
        <dbReference type="Proteomes" id="UP000784064"/>
    </source>
</evidence>
<dbReference type="Proteomes" id="UP000784064">
    <property type="component" value="Unassembled WGS sequence"/>
</dbReference>
<dbReference type="InterPro" id="IPR036514">
    <property type="entry name" value="SGNH_hydro_sf"/>
</dbReference>
<evidence type="ECO:0000256" key="4">
    <source>
        <dbReference type="PIRSR" id="PIRSR037375-1"/>
    </source>
</evidence>
<feature type="chain" id="PRO_5043352253" evidence="5">
    <location>
        <begin position="26"/>
        <end position="614"/>
    </location>
</feature>
<gene>
    <name evidence="7" type="ORF">JJW18_08815</name>
    <name evidence="8" type="ORF">JJW19_19100</name>
</gene>
<evidence type="ECO:0000256" key="5">
    <source>
        <dbReference type="SAM" id="SignalP"/>
    </source>
</evidence>
<dbReference type="EMBL" id="JAFFTA010000014">
    <property type="protein sequence ID" value="MBM9913570.1"/>
    <property type="molecule type" value="Genomic_DNA"/>
</dbReference>
<dbReference type="GO" id="GO:0016298">
    <property type="term" value="F:lipase activity"/>
    <property type="evidence" value="ECO:0007669"/>
    <property type="project" value="InterPro"/>
</dbReference>
<evidence type="ECO:0000313" key="9">
    <source>
        <dbReference type="Proteomes" id="UP000749453"/>
    </source>
</evidence>
<dbReference type="Proteomes" id="UP000749453">
    <property type="component" value="Unassembled WGS sequence"/>
</dbReference>
<sequence>MLLSKRPIRSLMAAAIALAALPAMAGESPYSHAVFFGDSLTDAGYFRPLLPADVRPVTGQFTTNPGWVWSQQVANYYGLNGAANGNGQNGDNYAVGGARVGVDVASALGTIPSLKSQTARYLAANGGKADANALYTVWGGANDLFAAARAPAQAQAIIGAAVTDQVALVGALKQAGAEYVLVPNLPDVGIAPQFRSLGPAGAAQATALAAGYNKALYGGLKQAGIEFIPLDTFTVLREVAANPAMYGFRNVTDTGCRINPADTTTSILTCNPTSYVSPDAATAYLFADGVHPTTAGHALLGQYAVSILEGPRLQQVLSHSAQTIGRSRADQVSLHQAGRPADGLSWWGGVRGDMQRYDHADLYDGLAPAGLFGIDWARDGMVFGGFAGFGRLNADFGNSRGDFTQKDTTAGLFAGWYGDRIWVNGQVSYTWLSYDVNRKVQLGPATREHSGSPDGSNLTAALNAGYEFGTEGGFRHGPIASVIWQQVKIDDYTESADAGTLATALGYGKQDVDSTVGRIGWQARFDGGTVKPYVQVTYDHEFEDTKQASAWVQSLPDVGMYRVPGMDFDKNYATAILGARMELFGLQSNIGLSATTLQKRAQDATLFASFSGSF</sequence>
<comment type="similarity">
    <text evidence="1">Belongs to the 'GDSL' lipolytic enzyme family.</text>
</comment>
<feature type="signal peptide" evidence="5">
    <location>
        <begin position="1"/>
        <end position="25"/>
    </location>
</feature>
<reference evidence="7" key="2">
    <citation type="submission" date="2021-01" db="EMBL/GenBank/DDBJ databases">
        <authorList>
            <person name="Yu Y."/>
        </authorList>
    </citation>
    <scope>NUCLEOTIDE SEQUENCE</scope>
    <source>
        <strain evidence="7">As-5</strain>
        <strain evidence="8">As-6</strain>
    </source>
</reference>
<evidence type="ECO:0000256" key="3">
    <source>
        <dbReference type="ARBA" id="ARBA00022801"/>
    </source>
</evidence>
<evidence type="ECO:0000313" key="7">
    <source>
        <dbReference type="EMBL" id="MBM9913570.1"/>
    </source>
</evidence>
<reference evidence="9" key="1">
    <citation type="submission" date="2021-01" db="EMBL/GenBank/DDBJ databases">
        <title>Stenotrophomonas maltophilia.</title>
        <authorList>
            <person name="Yu Y."/>
        </authorList>
    </citation>
    <scope>NUCLEOTIDE SEQUENCE [LARGE SCALE GENOMIC DNA]</scope>
    <source>
        <strain evidence="9">As-6</strain>
    </source>
</reference>
<feature type="active site" evidence="4">
    <location>
        <position position="291"/>
    </location>
</feature>
<evidence type="ECO:0000256" key="2">
    <source>
        <dbReference type="ARBA" id="ARBA00022729"/>
    </source>
</evidence>
<dbReference type="SMART" id="SM00869">
    <property type="entry name" value="Autotransporter"/>
    <property type="match status" value="1"/>
</dbReference>
<accession>A0AAW4GH88</accession>
<keyword evidence="9" id="KW-1185">Reference proteome</keyword>
<dbReference type="SUPFAM" id="SSF52266">
    <property type="entry name" value="SGNH hydrolase"/>
    <property type="match status" value="1"/>
</dbReference>
<dbReference type="RefSeq" id="WP_205406024.1">
    <property type="nucleotide sequence ID" value="NZ_JAFFTA010000014.1"/>
</dbReference>